<keyword evidence="1" id="KW-0812">Transmembrane</keyword>
<evidence type="ECO:0000313" key="2">
    <source>
        <dbReference type="EMBL" id="RCV22988.1"/>
    </source>
</evidence>
<feature type="transmembrane region" description="Helical" evidence="1">
    <location>
        <begin position="39"/>
        <end position="56"/>
    </location>
</feature>
<proteinExistence type="predicted"/>
<gene>
    <name evidence="2" type="ORF">SETIT_4G263900v2</name>
</gene>
<protein>
    <submittedName>
        <fullName evidence="2">Uncharacterized protein</fullName>
    </submittedName>
</protein>
<reference evidence="2" key="2">
    <citation type="submission" date="2015-07" db="EMBL/GenBank/DDBJ databases">
        <authorList>
            <person name="Noorani M."/>
        </authorList>
    </citation>
    <scope>NUCLEOTIDE SEQUENCE</scope>
    <source>
        <strain evidence="2">Yugu1</strain>
    </source>
</reference>
<name>A0A368QYV8_SETIT</name>
<dbReference type="EMBL" id="CM003531">
    <property type="protein sequence ID" value="RCV22988.1"/>
    <property type="molecule type" value="Genomic_DNA"/>
</dbReference>
<sequence length="115" mass="12560">MAREGVHANYLREQPEQQQEEAVVVVANERQRFVDAGRVLMLWGWGALAAVSTAGRSRPPDASSAVHAFLGLVLWLLGVSLVALVPLARRRFPRTERVGAAVANAVIDCFFPPLN</sequence>
<dbReference type="OrthoDB" id="695166at2759"/>
<evidence type="ECO:0000256" key="1">
    <source>
        <dbReference type="SAM" id="Phobius"/>
    </source>
</evidence>
<dbReference type="AlphaFoldDB" id="A0A368QYV8"/>
<accession>A0A368QYV8</accession>
<organism evidence="2">
    <name type="scientific">Setaria italica</name>
    <name type="common">Foxtail millet</name>
    <name type="synonym">Panicum italicum</name>
    <dbReference type="NCBI Taxonomy" id="4555"/>
    <lineage>
        <taxon>Eukaryota</taxon>
        <taxon>Viridiplantae</taxon>
        <taxon>Streptophyta</taxon>
        <taxon>Embryophyta</taxon>
        <taxon>Tracheophyta</taxon>
        <taxon>Spermatophyta</taxon>
        <taxon>Magnoliopsida</taxon>
        <taxon>Liliopsida</taxon>
        <taxon>Poales</taxon>
        <taxon>Poaceae</taxon>
        <taxon>PACMAD clade</taxon>
        <taxon>Panicoideae</taxon>
        <taxon>Panicodae</taxon>
        <taxon>Paniceae</taxon>
        <taxon>Cenchrinae</taxon>
        <taxon>Setaria</taxon>
    </lineage>
</organism>
<keyword evidence="1" id="KW-0472">Membrane</keyword>
<keyword evidence="1" id="KW-1133">Transmembrane helix</keyword>
<feature type="transmembrane region" description="Helical" evidence="1">
    <location>
        <begin position="68"/>
        <end position="88"/>
    </location>
</feature>
<reference evidence="2" key="1">
    <citation type="journal article" date="2012" name="Nat. Biotechnol.">
        <title>Reference genome sequence of the model plant Setaria.</title>
        <authorList>
            <person name="Bennetzen J.L."/>
            <person name="Schmutz J."/>
            <person name="Wang H."/>
            <person name="Percifield R."/>
            <person name="Hawkins J."/>
            <person name="Pontaroli A.C."/>
            <person name="Estep M."/>
            <person name="Feng L."/>
            <person name="Vaughn J.N."/>
            <person name="Grimwood J."/>
            <person name="Jenkins J."/>
            <person name="Barry K."/>
            <person name="Lindquist E."/>
            <person name="Hellsten U."/>
            <person name="Deshpande S."/>
            <person name="Wang X."/>
            <person name="Wu X."/>
            <person name="Mitros T."/>
            <person name="Triplett J."/>
            <person name="Yang X."/>
            <person name="Ye C.Y."/>
            <person name="Mauro-Herrera M."/>
            <person name="Wang L."/>
            <person name="Li P."/>
            <person name="Sharma M."/>
            <person name="Sharma R."/>
            <person name="Ronald P.C."/>
            <person name="Panaud O."/>
            <person name="Kellogg E.A."/>
            <person name="Brutnell T.P."/>
            <person name="Doust A.N."/>
            <person name="Tuskan G.A."/>
            <person name="Rokhsar D."/>
            <person name="Devos K.M."/>
        </authorList>
    </citation>
    <scope>NUCLEOTIDE SEQUENCE [LARGE SCALE GENOMIC DNA]</scope>
    <source>
        <strain evidence="2">Yugu1</strain>
    </source>
</reference>